<dbReference type="InterPro" id="IPR009663">
    <property type="entry name" value="PAP_PilO"/>
</dbReference>
<dbReference type="EMBL" id="AAAFYZ010000121">
    <property type="protein sequence ID" value="EAB8479653.1"/>
    <property type="molecule type" value="Genomic_DNA"/>
</dbReference>
<reference evidence="2" key="1">
    <citation type="submission" date="2018-08" db="EMBL/GenBank/DDBJ databases">
        <authorList>
            <person name="Ashton P.M."/>
            <person name="Dallman T."/>
            <person name="Nair S."/>
            <person name="De Pinna E."/>
            <person name="Peters T."/>
            <person name="Grant K."/>
        </authorList>
    </citation>
    <scope>NUCLEOTIDE SEQUENCE [LARGE SCALE GENOMIC DNA]</scope>
    <source>
        <strain evidence="2">43913</strain>
        <strain evidence="3">498895</strain>
    </source>
</reference>
<evidence type="ECO:0000313" key="3">
    <source>
        <dbReference type="EMBL" id="EBR8574327.1"/>
    </source>
</evidence>
<dbReference type="EMBL" id="AAGTQF010000084">
    <property type="protein sequence ID" value="EBR8574327.1"/>
    <property type="molecule type" value="Genomic_DNA"/>
</dbReference>
<dbReference type="Pfam" id="PF06864">
    <property type="entry name" value="PAP_PilO"/>
    <property type="match status" value="1"/>
</dbReference>
<sequence>MADETLNQGVLQPDPGNAARQWVAAMRWTVVERKKRRSPASAPAVARRRKIPGRLTLSVTVGQRTARGAKTRLAGVATVENPRRPCTFFSLALAFCTQVRNGYGIYRLSDRQYLFLAAVDGLPAVMADSVDTPEGIQKKLALFLTMNEEPPEKWQVAAAPDAPLSPDTLIQQLSVTDLRYCRVHHNRTRGRQLALALAVILAGLAGTGAFVYFTQPAPAPVPTPEEIAARSRLMFHDKAPVPELPHPWASLPGVHDMLSACRQLIRHPGPVALDGWKLAGGECTPDGLSLLYERQPGGTAEGFLRRSREVFGVVPDFNLKEGASQAVIRRPLPTLTFHDESVPDPSSQLMRVLSWFQRKQVSPAIDEVVMPDPLPGDNADAGADGGPAPVQTWRDYHFTLSGPQSPDWLFHGLADTGIRLSSVRFELNGSAFTYTTEGHIYASK</sequence>
<accession>A0A3Y9C6Q0</accession>
<gene>
    <name evidence="2" type="ORF">AU894_26480</name>
    <name evidence="3" type="ORF">DOV67_22720</name>
</gene>
<comment type="caution">
    <text evidence="2">The sequence shown here is derived from an EMBL/GenBank/DDBJ whole genome shotgun (WGS) entry which is preliminary data.</text>
</comment>
<evidence type="ECO:0000256" key="1">
    <source>
        <dbReference type="SAM" id="Phobius"/>
    </source>
</evidence>
<dbReference type="AlphaFoldDB" id="A0A3Y9C6Q0"/>
<proteinExistence type="predicted"/>
<keyword evidence="1" id="KW-0812">Transmembrane</keyword>
<name>A0A3Y9C6Q0_SALEB</name>
<protein>
    <submittedName>
        <fullName evidence="2">Pilus assembly protein PilO</fullName>
    </submittedName>
</protein>
<keyword evidence="1" id="KW-0472">Membrane</keyword>
<evidence type="ECO:0000313" key="2">
    <source>
        <dbReference type="EMBL" id="EAB8479653.1"/>
    </source>
</evidence>
<feature type="transmembrane region" description="Helical" evidence="1">
    <location>
        <begin position="193"/>
        <end position="213"/>
    </location>
</feature>
<organism evidence="2">
    <name type="scientific">Salmonella enterica subsp. enterica serovar Java</name>
    <dbReference type="NCBI Taxonomy" id="224729"/>
    <lineage>
        <taxon>Bacteria</taxon>
        <taxon>Pseudomonadati</taxon>
        <taxon>Pseudomonadota</taxon>
        <taxon>Gammaproteobacteria</taxon>
        <taxon>Enterobacterales</taxon>
        <taxon>Enterobacteriaceae</taxon>
        <taxon>Salmonella</taxon>
    </lineage>
</organism>
<keyword evidence="1" id="KW-1133">Transmembrane helix</keyword>
<dbReference type="Proteomes" id="UP000839708">
    <property type="component" value="Unassembled WGS sequence"/>
</dbReference>
<dbReference type="Proteomes" id="UP000839644">
    <property type="component" value="Unassembled WGS sequence"/>
</dbReference>